<dbReference type="GO" id="GO:0006570">
    <property type="term" value="P:tyrosine metabolic process"/>
    <property type="evidence" value="ECO:0007669"/>
    <property type="project" value="TreeGrafter"/>
</dbReference>
<dbReference type="PANTHER" id="PTHR21405:SF0">
    <property type="entry name" value="TETRATRICOPEPTIDE REPEAT PROTEIN 36"/>
    <property type="match status" value="1"/>
</dbReference>
<dbReference type="AlphaFoldDB" id="A0A8K0X6D0"/>
<dbReference type="OrthoDB" id="539634at2759"/>
<proteinExistence type="inferred from homology"/>
<organism evidence="2 3">
    <name type="scientific">Plectosphaerella cucumerina</name>
    <dbReference type="NCBI Taxonomy" id="40658"/>
    <lineage>
        <taxon>Eukaryota</taxon>
        <taxon>Fungi</taxon>
        <taxon>Dikarya</taxon>
        <taxon>Ascomycota</taxon>
        <taxon>Pezizomycotina</taxon>
        <taxon>Sordariomycetes</taxon>
        <taxon>Hypocreomycetidae</taxon>
        <taxon>Glomerellales</taxon>
        <taxon>Plectosphaerellaceae</taxon>
        <taxon>Plectosphaerella</taxon>
    </lineage>
</organism>
<protein>
    <submittedName>
        <fullName evidence="2">Uncharacterized protein</fullName>
    </submittedName>
</protein>
<evidence type="ECO:0000313" key="2">
    <source>
        <dbReference type="EMBL" id="KAH7366751.1"/>
    </source>
</evidence>
<name>A0A8K0X6D0_9PEZI</name>
<evidence type="ECO:0000313" key="3">
    <source>
        <dbReference type="Proteomes" id="UP000813385"/>
    </source>
</evidence>
<sequence length="265" mass="29219">MAAATSMSTRDVDVLEKIKDPDYNPQTNVLLDPSLPRDPHISDTSVYERVIQKEREIVLAMQQLELQLAGLRPKTISEPQQEYRGLLAKLGDFIAEYPNYASARNNRVQALRRLYGDTMLLQDAGVDAQRLIQNPDASERQKMAEMALDDLDTAVSLLSPRMAFAAVSPQAAKTLSSAYTQRAAIYHTTGKRIGDDKVAVDGARKEASWGRSDFEEAASRDFALGGRHGNEIAKGLAVSTNPTAKLCGQMVREAMKKEYGPEYGN</sequence>
<comment type="similarity">
    <text evidence="1">Belongs to the TTC36 family.</text>
</comment>
<evidence type="ECO:0000256" key="1">
    <source>
        <dbReference type="ARBA" id="ARBA00006995"/>
    </source>
</evidence>
<dbReference type="Proteomes" id="UP000813385">
    <property type="component" value="Unassembled WGS sequence"/>
</dbReference>
<keyword evidence="3" id="KW-1185">Reference proteome</keyword>
<reference evidence="2" key="1">
    <citation type="journal article" date="2021" name="Nat. Commun.">
        <title>Genetic determinants of endophytism in the Arabidopsis root mycobiome.</title>
        <authorList>
            <person name="Mesny F."/>
            <person name="Miyauchi S."/>
            <person name="Thiergart T."/>
            <person name="Pickel B."/>
            <person name="Atanasova L."/>
            <person name="Karlsson M."/>
            <person name="Huettel B."/>
            <person name="Barry K.W."/>
            <person name="Haridas S."/>
            <person name="Chen C."/>
            <person name="Bauer D."/>
            <person name="Andreopoulos W."/>
            <person name="Pangilinan J."/>
            <person name="LaButti K."/>
            <person name="Riley R."/>
            <person name="Lipzen A."/>
            <person name="Clum A."/>
            <person name="Drula E."/>
            <person name="Henrissat B."/>
            <person name="Kohler A."/>
            <person name="Grigoriev I.V."/>
            <person name="Martin F.M."/>
            <person name="Hacquard S."/>
        </authorList>
    </citation>
    <scope>NUCLEOTIDE SEQUENCE</scope>
    <source>
        <strain evidence="2">MPI-CAGE-AT-0016</strain>
    </source>
</reference>
<accession>A0A8K0X6D0</accession>
<dbReference type="EMBL" id="JAGPXD010000002">
    <property type="protein sequence ID" value="KAH7366751.1"/>
    <property type="molecule type" value="Genomic_DNA"/>
</dbReference>
<gene>
    <name evidence="2" type="ORF">B0T11DRAFT_274030</name>
</gene>
<comment type="caution">
    <text evidence="2">The sequence shown here is derived from an EMBL/GenBank/DDBJ whole genome shotgun (WGS) entry which is preliminary data.</text>
</comment>
<dbReference type="InterPro" id="IPR038906">
    <property type="entry name" value="TTC36"/>
</dbReference>
<dbReference type="PANTHER" id="PTHR21405">
    <property type="entry name" value="CDNA SEQUENCE BC021608"/>
    <property type="match status" value="1"/>
</dbReference>